<dbReference type="Proteomes" id="UP000466442">
    <property type="component" value="Unassembled WGS sequence"/>
</dbReference>
<keyword evidence="6" id="KW-0687">Ribonucleoprotein</keyword>
<reference evidence="8" key="1">
    <citation type="journal article" date="2021" name="Mol. Ecol. Resour.">
        <title>Apolygus lucorum genome provides insights into omnivorousness and mesophyll feeding.</title>
        <authorList>
            <person name="Liu Y."/>
            <person name="Liu H."/>
            <person name="Wang H."/>
            <person name="Huang T."/>
            <person name="Liu B."/>
            <person name="Yang B."/>
            <person name="Yin L."/>
            <person name="Li B."/>
            <person name="Zhang Y."/>
            <person name="Zhang S."/>
            <person name="Jiang F."/>
            <person name="Zhang X."/>
            <person name="Ren Y."/>
            <person name="Wang B."/>
            <person name="Wang S."/>
            <person name="Lu Y."/>
            <person name="Wu K."/>
            <person name="Fan W."/>
            <person name="Wang G."/>
        </authorList>
    </citation>
    <scope>NUCLEOTIDE SEQUENCE</scope>
    <source>
        <strain evidence="8">12Hb</strain>
    </source>
</reference>
<keyword evidence="3" id="KW-0809">Transit peptide</keyword>
<dbReference type="EMBL" id="WIXP02000010">
    <property type="protein sequence ID" value="KAF6204419.1"/>
    <property type="molecule type" value="Genomic_DNA"/>
</dbReference>
<proteinExistence type="inferred from homology"/>
<keyword evidence="5" id="KW-0496">Mitochondrion</keyword>
<dbReference type="InterPro" id="IPR019368">
    <property type="entry name" value="Ribosomal_mS29"/>
</dbReference>
<evidence type="ECO:0000256" key="5">
    <source>
        <dbReference type="ARBA" id="ARBA00023128"/>
    </source>
</evidence>
<evidence type="ECO:0000256" key="1">
    <source>
        <dbReference type="ARBA" id="ARBA00004173"/>
    </source>
</evidence>
<evidence type="ECO:0000256" key="7">
    <source>
        <dbReference type="ARBA" id="ARBA00035140"/>
    </source>
</evidence>
<comment type="subcellular location">
    <subcellularLocation>
        <location evidence="1">Mitochondrion</location>
    </subcellularLocation>
</comment>
<dbReference type="GO" id="GO:0006915">
    <property type="term" value="P:apoptotic process"/>
    <property type="evidence" value="ECO:0007669"/>
    <property type="project" value="InterPro"/>
</dbReference>
<protein>
    <recommendedName>
        <fullName evidence="7">Small ribosomal subunit protein mS29</fullName>
    </recommendedName>
</protein>
<evidence type="ECO:0000256" key="6">
    <source>
        <dbReference type="ARBA" id="ARBA00023274"/>
    </source>
</evidence>
<evidence type="ECO:0000256" key="3">
    <source>
        <dbReference type="ARBA" id="ARBA00022946"/>
    </source>
</evidence>
<dbReference type="AlphaFoldDB" id="A0A8S9X7E1"/>
<dbReference type="OrthoDB" id="274828at2759"/>
<sequence>MIMSFVRNPIGNGSKLLPSLSQLFSTSVAPLPARSRGVKAKRTSENDPTKHTQDHVGLYYTVPDPVKKQLFSMGGLPKPFAANTRTFSECSFMVRSPAVELIQRFNAADFSKPALKFVLYGRPGCGKSLTVAHLLHYALVNNFVIVHVPWTWNWFRRSFTEVTYSRKDKKIVDLPILSAQWLKHFQIQNAGIDSLNLQTSKDYNWSQREQTPAGSPLSALVTHGINRVKFAAEVIKALLDELKISCNSDKCKVVVAVDGFNALVGDYDTQLKTEDKIKVRTGMVTLSHVFQDATKSDWKNGAVIVTVDQLASPYGSLESHWPIYLLGRKGFEHLDPFIPISVTEYSDLELNSALDYYEDRMWLQRTEGRHELGFLSNKNPYSLMTLCSGL</sequence>
<dbReference type="PANTHER" id="PTHR12810:SF0">
    <property type="entry name" value="SMALL RIBOSOMAL SUBUNIT PROTEIN MS29"/>
    <property type="match status" value="1"/>
</dbReference>
<comment type="similarity">
    <text evidence="2">Belongs to the mitochondrion-specific ribosomal protein mS29 family.</text>
</comment>
<dbReference type="PRINTS" id="PR01716">
    <property type="entry name" value="DEATHASSOCP3"/>
</dbReference>
<evidence type="ECO:0000313" key="8">
    <source>
        <dbReference type="EMBL" id="KAF6204419.1"/>
    </source>
</evidence>
<evidence type="ECO:0000313" key="9">
    <source>
        <dbReference type="Proteomes" id="UP000466442"/>
    </source>
</evidence>
<keyword evidence="4" id="KW-0689">Ribosomal protein</keyword>
<name>A0A8S9X7E1_APOLU</name>
<accession>A0A8S9X7E1</accession>
<keyword evidence="9" id="KW-1185">Reference proteome</keyword>
<evidence type="ECO:0000256" key="2">
    <source>
        <dbReference type="ARBA" id="ARBA00009863"/>
    </source>
</evidence>
<dbReference type="InterPro" id="IPR008092">
    <property type="entry name" value="Ribosomal_mS29_met"/>
</dbReference>
<dbReference type="Pfam" id="PF10236">
    <property type="entry name" value="DAP3"/>
    <property type="match status" value="1"/>
</dbReference>
<dbReference type="PANTHER" id="PTHR12810">
    <property type="entry name" value="MITOCHONDRIAL 28S RIBOSOMAL PROTEIN S29"/>
    <property type="match status" value="1"/>
</dbReference>
<evidence type="ECO:0000256" key="4">
    <source>
        <dbReference type="ARBA" id="ARBA00022980"/>
    </source>
</evidence>
<gene>
    <name evidence="8" type="ORF">GE061_002760</name>
</gene>
<dbReference type="GO" id="GO:0005763">
    <property type="term" value="C:mitochondrial small ribosomal subunit"/>
    <property type="evidence" value="ECO:0007669"/>
    <property type="project" value="TreeGrafter"/>
</dbReference>
<organism evidence="8 9">
    <name type="scientific">Apolygus lucorum</name>
    <name type="common">Small green plant bug</name>
    <name type="synonym">Lygocoris lucorum</name>
    <dbReference type="NCBI Taxonomy" id="248454"/>
    <lineage>
        <taxon>Eukaryota</taxon>
        <taxon>Metazoa</taxon>
        <taxon>Ecdysozoa</taxon>
        <taxon>Arthropoda</taxon>
        <taxon>Hexapoda</taxon>
        <taxon>Insecta</taxon>
        <taxon>Pterygota</taxon>
        <taxon>Neoptera</taxon>
        <taxon>Paraneoptera</taxon>
        <taxon>Hemiptera</taxon>
        <taxon>Heteroptera</taxon>
        <taxon>Panheteroptera</taxon>
        <taxon>Cimicomorpha</taxon>
        <taxon>Miridae</taxon>
        <taxon>Mirini</taxon>
        <taxon>Apolygus</taxon>
    </lineage>
</organism>
<comment type="caution">
    <text evidence="8">The sequence shown here is derived from an EMBL/GenBank/DDBJ whole genome shotgun (WGS) entry which is preliminary data.</text>
</comment>
<dbReference type="GO" id="GO:0003735">
    <property type="term" value="F:structural constituent of ribosome"/>
    <property type="evidence" value="ECO:0007669"/>
    <property type="project" value="TreeGrafter"/>
</dbReference>